<evidence type="ECO:0000256" key="1">
    <source>
        <dbReference type="ARBA" id="ARBA00004285"/>
    </source>
</evidence>
<dbReference type="Gene3D" id="2.60.220.50">
    <property type="match status" value="1"/>
</dbReference>
<feature type="compositionally biased region" description="Low complexity" evidence="25">
    <location>
        <begin position="731"/>
        <end position="740"/>
    </location>
</feature>
<dbReference type="OrthoDB" id="8951579at2759"/>
<dbReference type="GO" id="GO:0005576">
    <property type="term" value="C:extracellular region"/>
    <property type="evidence" value="ECO:0007669"/>
    <property type="project" value="UniProtKB-SubCell"/>
</dbReference>
<keyword evidence="19" id="KW-1015">Disulfide bond</keyword>
<dbReference type="PRINTS" id="PR00249">
    <property type="entry name" value="GPCRSECRETIN"/>
</dbReference>
<feature type="domain" description="G-protein coupled receptors family 2 profile 2" evidence="28">
    <location>
        <begin position="456"/>
        <end position="709"/>
    </location>
</feature>
<dbReference type="GO" id="GO:2001223">
    <property type="term" value="P:negative regulation of neuron migration"/>
    <property type="evidence" value="ECO:0007669"/>
    <property type="project" value="Ensembl"/>
</dbReference>
<dbReference type="SUPFAM" id="SSF81321">
    <property type="entry name" value="Family A G protein-coupled receptor-like"/>
    <property type="match status" value="1"/>
</dbReference>
<reference evidence="29" key="4">
    <citation type="submission" date="2025-09" db="UniProtKB">
        <authorList>
            <consortium name="Ensembl"/>
        </authorList>
    </citation>
    <scope>IDENTIFICATION</scope>
</reference>
<dbReference type="InterPro" id="IPR040679">
    <property type="entry name" value="PLL"/>
</dbReference>
<dbReference type="GO" id="GO:0005886">
    <property type="term" value="C:plasma membrane"/>
    <property type="evidence" value="ECO:0000318"/>
    <property type="project" value="GO_Central"/>
</dbReference>
<dbReference type="PANTHER" id="PTHR12011">
    <property type="entry name" value="ADHESION G-PROTEIN COUPLED RECEPTOR"/>
    <property type="match status" value="1"/>
</dbReference>
<dbReference type="Ensembl" id="ENSSSCT00000040726.2">
    <property type="protein sequence ID" value="ENSSSCP00000035142.1"/>
    <property type="gene ID" value="ENSSSCG00000002815.5"/>
</dbReference>
<dbReference type="CTD" id="9289"/>
<keyword evidence="8" id="KW-0964">Secreted</keyword>
<name>A0A286ZU80_PIG</name>
<feature type="region of interest" description="Disordered" evidence="25">
    <location>
        <begin position="716"/>
        <end position="740"/>
    </location>
</feature>
<dbReference type="GO" id="GO:0007200">
    <property type="term" value="P:phospholipase C-activating G protein-coupled receptor signaling pathway"/>
    <property type="evidence" value="ECO:0007669"/>
    <property type="project" value="Ensembl"/>
</dbReference>
<dbReference type="GO" id="GO:2000179">
    <property type="term" value="P:positive regulation of neural precursor cell proliferation"/>
    <property type="evidence" value="ECO:0007669"/>
    <property type="project" value="Ensembl"/>
</dbReference>
<evidence type="ECO:0000313" key="31">
    <source>
        <dbReference type="VGNC" id="VGNC:85129"/>
    </source>
</evidence>
<keyword evidence="15" id="KW-0524">Neurogenesis</keyword>
<dbReference type="PROSITE" id="PS50261">
    <property type="entry name" value="G_PROTEIN_RECEP_F2_4"/>
    <property type="match status" value="1"/>
</dbReference>
<dbReference type="InterPro" id="IPR046338">
    <property type="entry name" value="GAIN_dom_sf"/>
</dbReference>
<dbReference type="Gene3D" id="1.20.1070.10">
    <property type="entry name" value="Rhodopsin 7-helix transmembrane proteins"/>
    <property type="match status" value="1"/>
</dbReference>
<evidence type="ECO:0000256" key="5">
    <source>
        <dbReference type="ARBA" id="ARBA00019701"/>
    </source>
</evidence>
<keyword evidence="30" id="KW-1185">Reference proteome</keyword>
<keyword evidence="11" id="KW-0732">Signal</keyword>
<evidence type="ECO:0000256" key="24">
    <source>
        <dbReference type="ARBA" id="ARBA00093505"/>
    </source>
</evidence>
<sequence>MGQDGQAEPHTCRTCPDKHRLGVCEPQEELEGEEAAQSPAQTRRCCLLRVTMGRKTAAQVLLQKTLFLLGLLLVQGAHEGSSREDFRFCGQRNQTQESSLRYERTAELHISIRNSEEALTVHAPFHGAHPASWPFPHPRGLYHFCLYWDRRAGHLRLRYGKSDFVLSHQASDLLCFRHQESVAQGSPLFATSVRSWWSPQNTSLPRAAGFVFSFHNPPPKTPHNASVDICELKRDLQLLSQLLKHPQKTSRRHQFIPASQRLQSLESKLTSVSFTGDSASFEEDRINATVWKLRPTASLQDLHIHARQEEEQSEILEYSVLLPRAVFQKTKGRREEAEKRLLLVDFSSQALFQDKNSSQVLGEKVLGIVVENTKVANLSEPVVLTFQHQPQPKNVTLQCVFWVEDLTLSSPGSWSDAGCETIRRETQTSCLCNHLTYFAVLMVASVEVDAAHKHYLTLLSYVGCVISALACVLTIAAYLCSRRKSRDYTIKVHMNLLLAVFLLDVSFLLSEPVALAGSEAACRASAIFLHFSLLACLSWMGLEGYNLYRLVVEVFGTYVPGYLLKLSIVGWGFPIFLVALVALVDVNNYGPIILAVHRTPESVIYPSMCWIRDSLVSHVTNLGLFSLVFLFNMAMLGTMVVQILRLRPHAQKWPHVLTLLGLSLVLGLPWALVFFSFASGTFQLVVLYFFSIITSFQGFLIFLWSWSMRLQARGGPSPLKSSSDSARLPISSGSTSSSRI</sequence>
<dbReference type="GO" id="GO:0061351">
    <property type="term" value="P:neural precursor cell proliferation"/>
    <property type="evidence" value="ECO:0007669"/>
    <property type="project" value="Ensembl"/>
</dbReference>
<evidence type="ECO:0000256" key="8">
    <source>
        <dbReference type="ARBA" id="ARBA00022525"/>
    </source>
</evidence>
<evidence type="ECO:0000259" key="28">
    <source>
        <dbReference type="PROSITE" id="PS50261"/>
    </source>
</evidence>
<dbReference type="Pfam" id="PF01825">
    <property type="entry name" value="GPS"/>
    <property type="match status" value="1"/>
</dbReference>
<dbReference type="GO" id="GO:0050840">
    <property type="term" value="F:extracellular matrix binding"/>
    <property type="evidence" value="ECO:0007669"/>
    <property type="project" value="Ensembl"/>
</dbReference>
<evidence type="ECO:0000256" key="6">
    <source>
        <dbReference type="ARBA" id="ARBA00022473"/>
    </source>
</evidence>
<dbReference type="Bgee" id="ENSSSCG00000002815">
    <property type="expression patterns" value="Expressed in granulosa cell and 44 other cell types or tissues"/>
</dbReference>
<accession>A0A286ZU80</accession>
<dbReference type="GO" id="GO:0045785">
    <property type="term" value="P:positive regulation of cell adhesion"/>
    <property type="evidence" value="ECO:0007669"/>
    <property type="project" value="Ensembl"/>
</dbReference>
<evidence type="ECO:0000313" key="30">
    <source>
        <dbReference type="Proteomes" id="UP000008227"/>
    </source>
</evidence>
<reference evidence="29" key="3">
    <citation type="submission" date="2025-08" db="UniProtKB">
        <authorList>
            <consortium name="Ensembl"/>
        </authorList>
    </citation>
    <scope>IDENTIFICATION</scope>
</reference>
<dbReference type="InParanoid" id="A0A286ZU80"/>
<dbReference type="InterPro" id="IPR017981">
    <property type="entry name" value="GPCR_2-like_7TM"/>
</dbReference>
<keyword evidence="6" id="KW-0217">Developmental protein</keyword>
<dbReference type="Pfam" id="PF18587">
    <property type="entry name" value="PLL"/>
    <property type="match status" value="1"/>
</dbReference>
<evidence type="ECO:0000256" key="3">
    <source>
        <dbReference type="ARBA" id="ARBA00004651"/>
    </source>
</evidence>
<feature type="transmembrane region" description="Helical" evidence="26">
    <location>
        <begin position="492"/>
        <end position="509"/>
    </location>
</feature>
<dbReference type="Pfam" id="PF18619">
    <property type="entry name" value="GAIN_A"/>
    <property type="match status" value="1"/>
</dbReference>
<feature type="transmembrane region" description="Helical" evidence="26">
    <location>
        <begin position="684"/>
        <end position="704"/>
    </location>
</feature>
<dbReference type="InterPro" id="IPR000203">
    <property type="entry name" value="GPS"/>
</dbReference>
<comment type="subunit">
    <text evidence="24">Heterodimer of 2 chains generated by proteolytic processing; the large extracellular N-terminal fragment (ADGRG1 NT) and the membrane-bound C-terminal fragment (ADGRG1-CT) predominantly remain associated and non-covalently linked. ADGRG1 NT self-associates in a trans-trans manner; the homophilic interaction enhances receptor signaling. Interacts with TGM2. Interacts with heparin; leading to the reduction of ADGRG1 shedding. Interacts with COL3A1. Part of a GPCR-tetraspanin complex at least consisting of ADGRG1, CD81, eventually CD9, and GNA11 in which CD81 is enhancing the association of ADGRG1 with GNA11.</text>
</comment>
<dbReference type="Pfam" id="PF00002">
    <property type="entry name" value="7tm_2"/>
    <property type="match status" value="1"/>
</dbReference>
<dbReference type="GO" id="GO:0045121">
    <property type="term" value="C:membrane raft"/>
    <property type="evidence" value="ECO:0007669"/>
    <property type="project" value="UniProtKB-SubCell"/>
</dbReference>
<dbReference type="GO" id="GO:0001525">
    <property type="term" value="P:angiogenesis"/>
    <property type="evidence" value="ECO:0007669"/>
    <property type="project" value="Ensembl"/>
</dbReference>
<dbReference type="GO" id="GO:0007186">
    <property type="term" value="P:G protein-coupled receptor signaling pathway"/>
    <property type="evidence" value="ECO:0000318"/>
    <property type="project" value="GO_Central"/>
</dbReference>
<keyword evidence="20" id="KW-0675">Receptor</keyword>
<feature type="transmembrane region" description="Helical" evidence="26">
    <location>
        <begin position="562"/>
        <end position="584"/>
    </location>
</feature>
<keyword evidence="7" id="KW-1003">Cell membrane</keyword>
<evidence type="ECO:0000256" key="26">
    <source>
        <dbReference type="SAM" id="Phobius"/>
    </source>
</evidence>
<dbReference type="GeneTree" id="ENSGT00940000160843"/>
<keyword evidence="16 26" id="KW-1133">Transmembrane helix</keyword>
<dbReference type="GO" id="GO:0005518">
    <property type="term" value="F:collagen binding"/>
    <property type="evidence" value="ECO:0007669"/>
    <property type="project" value="Ensembl"/>
</dbReference>
<reference evidence="29" key="2">
    <citation type="journal article" date="2020" name="Gigascience">
        <title>An improved pig reference genome sequence to enable pig genetics and genomics research.</title>
        <authorList>
            <person name="Warr A."/>
            <person name="Affara N."/>
            <person name="Aken B."/>
            <person name="Beiki H."/>
            <person name="Bickhart D.M."/>
            <person name="Billis K."/>
            <person name="Chow W."/>
            <person name="Eory L."/>
            <person name="Finlayson H.A."/>
            <person name="Flicek P."/>
            <person name="Giron C.G."/>
            <person name="Griffin D.K."/>
            <person name="Hall R."/>
            <person name="Hannum G."/>
            <person name="Hourlier T."/>
            <person name="Howe K."/>
            <person name="Hume D.A."/>
            <person name="Izuogu O."/>
            <person name="Kim K."/>
            <person name="Koren S."/>
            <person name="Liu H."/>
            <person name="Manchanda N."/>
            <person name="Martin F.J."/>
            <person name="Nonneman D.J."/>
            <person name="O'Connor R.E."/>
            <person name="Phillippy A.M."/>
            <person name="Rohrer G.A."/>
            <person name="Rosen B.D."/>
            <person name="Rund L.A."/>
            <person name="Sargent C.A."/>
            <person name="Schook L.B."/>
            <person name="Schroeder S.G."/>
            <person name="Schwartz A.S."/>
            <person name="Skinner B.M."/>
            <person name="Talbot R."/>
            <person name="Tseng E."/>
            <person name="Tuggle C.K."/>
            <person name="Watson M."/>
            <person name="Smith T.P.L."/>
            <person name="Archibald A.L."/>
        </authorList>
    </citation>
    <scope>NUCLEOTIDE SEQUENCE [LARGE SCALE GENOMIC DNA]</scope>
    <source>
        <strain evidence="29">Duroc</strain>
    </source>
</reference>
<evidence type="ECO:0000256" key="22">
    <source>
        <dbReference type="ARBA" id="ARBA00023224"/>
    </source>
</evidence>
<evidence type="ECO:0000256" key="21">
    <source>
        <dbReference type="ARBA" id="ARBA00023180"/>
    </source>
</evidence>
<evidence type="ECO:0000256" key="17">
    <source>
        <dbReference type="ARBA" id="ARBA00023040"/>
    </source>
</evidence>
<feature type="domain" description="GAIN-B" evidence="27">
    <location>
        <begin position="277"/>
        <end position="448"/>
    </location>
</feature>
<dbReference type="GO" id="GO:1900748">
    <property type="term" value="P:positive regulation of vascular endothelial growth factor signaling pathway"/>
    <property type="evidence" value="ECO:0007669"/>
    <property type="project" value="Ensembl"/>
</dbReference>
<dbReference type="GO" id="GO:0007266">
    <property type="term" value="P:Rho protein signal transduction"/>
    <property type="evidence" value="ECO:0007669"/>
    <property type="project" value="Ensembl"/>
</dbReference>
<dbReference type="GO" id="GO:0035025">
    <property type="term" value="P:positive regulation of Rho protein signal transduction"/>
    <property type="evidence" value="ECO:0007669"/>
    <property type="project" value="Ensembl"/>
</dbReference>
<evidence type="ECO:0000256" key="2">
    <source>
        <dbReference type="ARBA" id="ARBA00004613"/>
    </source>
</evidence>
<dbReference type="GO" id="GO:0007155">
    <property type="term" value="P:cell adhesion"/>
    <property type="evidence" value="ECO:0007669"/>
    <property type="project" value="UniProtKB-KW"/>
</dbReference>
<feature type="transmembrane region" description="Helical" evidence="26">
    <location>
        <begin position="524"/>
        <end position="542"/>
    </location>
</feature>
<dbReference type="InterPro" id="IPR040950">
    <property type="entry name" value="ADGRG1_GAIN_A"/>
</dbReference>
<comment type="similarity">
    <text evidence="4">Belongs to the G-protein coupled receptor 2 family. LN-TM7 subfamily.</text>
</comment>
<dbReference type="FunFam" id="2.60.220.50:FF:000014">
    <property type="entry name" value="Adhesion G-protein coupled receptor G1"/>
    <property type="match status" value="1"/>
</dbReference>
<evidence type="ECO:0000259" key="27">
    <source>
        <dbReference type="PROSITE" id="PS50221"/>
    </source>
</evidence>
<dbReference type="SMR" id="A0A286ZU80"/>
<evidence type="ECO:0000256" key="13">
    <source>
        <dbReference type="ARBA" id="ARBA00022843"/>
    </source>
</evidence>
<dbReference type="VGNC" id="VGNC:85129">
    <property type="gene designation" value="ADGRG1"/>
</dbReference>
<evidence type="ECO:0000256" key="7">
    <source>
        <dbReference type="ARBA" id="ARBA00022475"/>
    </source>
</evidence>
<feature type="transmembrane region" description="Helical" evidence="26">
    <location>
        <begin position="458"/>
        <end position="480"/>
    </location>
</feature>
<dbReference type="PROSITE" id="PS50221">
    <property type="entry name" value="GAIN_B"/>
    <property type="match status" value="1"/>
</dbReference>
<keyword evidence="13" id="KW-0832">Ubl conjugation</keyword>
<keyword evidence="9" id="KW-0358">Heparin-binding</keyword>
<evidence type="ECO:0000256" key="19">
    <source>
        <dbReference type="ARBA" id="ARBA00023157"/>
    </source>
</evidence>
<proteinExistence type="inferred from homology"/>
<evidence type="ECO:0000256" key="25">
    <source>
        <dbReference type="SAM" id="MobiDB-lite"/>
    </source>
</evidence>
<dbReference type="GO" id="GO:0021819">
    <property type="term" value="P:layer formation in cerebral cortex"/>
    <property type="evidence" value="ECO:0007669"/>
    <property type="project" value="Ensembl"/>
</dbReference>
<dbReference type="GO" id="GO:0072520">
    <property type="term" value="P:seminiferous tubule development"/>
    <property type="evidence" value="ECO:0007669"/>
    <property type="project" value="Ensembl"/>
</dbReference>
<evidence type="ECO:0000313" key="29">
    <source>
        <dbReference type="Ensembl" id="ENSSSCP00000035142.1"/>
    </source>
</evidence>
<evidence type="ECO:0000256" key="9">
    <source>
        <dbReference type="ARBA" id="ARBA00022674"/>
    </source>
</evidence>
<evidence type="ECO:0000256" key="11">
    <source>
        <dbReference type="ARBA" id="ARBA00022729"/>
    </source>
</evidence>
<dbReference type="InterPro" id="IPR000832">
    <property type="entry name" value="GPCR_2_secretin-like"/>
</dbReference>
<comment type="subcellular location">
    <subcellularLocation>
        <location evidence="3">Cell membrane</location>
        <topology evidence="3">Multi-pass membrane protein</topology>
    </subcellularLocation>
    <subcellularLocation>
        <location evidence="1">Membrane raft</location>
    </subcellularLocation>
    <subcellularLocation>
        <location evidence="2">Secreted</location>
    </subcellularLocation>
</comment>
<keyword evidence="10 26" id="KW-0812">Transmembrane</keyword>
<protein>
    <recommendedName>
        <fullName evidence="5">Adhesion G-protein coupled receptor G1</fullName>
    </recommendedName>
    <alternativeName>
        <fullName evidence="23">G-protein coupled receptor 56</fullName>
    </alternativeName>
</protein>
<keyword evidence="22" id="KW-0807">Transducer</keyword>
<reference evidence="30" key="1">
    <citation type="submission" date="2009-11" db="EMBL/GenBank/DDBJ databases">
        <authorList>
            <consortium name="Porcine genome sequencing project"/>
        </authorList>
    </citation>
    <scope>NUCLEOTIDE SEQUENCE [LARGE SCALE GENOMIC DNA]</scope>
    <source>
        <strain evidence="30">Duroc</strain>
    </source>
</reference>
<dbReference type="GO" id="GO:0090330">
    <property type="term" value="P:regulation of platelet aggregation"/>
    <property type="evidence" value="ECO:0007669"/>
    <property type="project" value="Ensembl"/>
</dbReference>
<keyword evidence="21" id="KW-0325">Glycoprotein</keyword>
<keyword evidence="17" id="KW-0297">G-protein coupled receptor</keyword>
<dbReference type="FunCoup" id="A0A286ZU80">
    <property type="interactions" value="180"/>
</dbReference>
<evidence type="ECO:0000256" key="18">
    <source>
        <dbReference type="ARBA" id="ARBA00023136"/>
    </source>
</evidence>
<dbReference type="RefSeq" id="XP_020948987.1">
    <property type="nucleotide sequence ID" value="XM_021093328.1"/>
</dbReference>
<dbReference type="GO" id="GO:0061484">
    <property type="term" value="P:hematopoietic stem cell homeostasis"/>
    <property type="evidence" value="ECO:0007669"/>
    <property type="project" value="Ensembl"/>
</dbReference>
<evidence type="ECO:0000256" key="14">
    <source>
        <dbReference type="ARBA" id="ARBA00022889"/>
    </source>
</evidence>
<dbReference type="InterPro" id="IPR057244">
    <property type="entry name" value="GAIN_B"/>
</dbReference>
<organism evidence="29 30">
    <name type="scientific">Sus scrofa</name>
    <name type="common">Pig</name>
    <dbReference type="NCBI Taxonomy" id="9823"/>
    <lineage>
        <taxon>Eukaryota</taxon>
        <taxon>Metazoa</taxon>
        <taxon>Chordata</taxon>
        <taxon>Craniata</taxon>
        <taxon>Vertebrata</taxon>
        <taxon>Euteleostomi</taxon>
        <taxon>Mammalia</taxon>
        <taxon>Eutheria</taxon>
        <taxon>Laurasiatheria</taxon>
        <taxon>Artiodactyla</taxon>
        <taxon>Suina</taxon>
        <taxon>Suidae</taxon>
        <taxon>Sus</taxon>
    </lineage>
</organism>
<feature type="transmembrane region" description="Helical" evidence="26">
    <location>
        <begin position="656"/>
        <end position="678"/>
    </location>
</feature>
<dbReference type="GO" id="GO:0004930">
    <property type="term" value="F:G protein-coupled receptor activity"/>
    <property type="evidence" value="ECO:0000318"/>
    <property type="project" value="GO_Central"/>
</dbReference>
<dbReference type="InterPro" id="IPR003910">
    <property type="entry name" value="GPR1/GPR3/GPR5"/>
</dbReference>
<dbReference type="AlphaFoldDB" id="A0A286ZU80"/>
<evidence type="ECO:0000256" key="20">
    <source>
        <dbReference type="ARBA" id="ARBA00023170"/>
    </source>
</evidence>
<feature type="transmembrane region" description="Helical" evidence="26">
    <location>
        <begin position="622"/>
        <end position="644"/>
    </location>
</feature>
<keyword evidence="14" id="KW-0130">Cell adhesion</keyword>
<dbReference type="GO" id="GO:0021796">
    <property type="term" value="P:cerebral cortex regionalization"/>
    <property type="evidence" value="ECO:0007669"/>
    <property type="project" value="Ensembl"/>
</dbReference>
<dbReference type="PANTHER" id="PTHR12011:SF318">
    <property type="entry name" value="ADHESION G-PROTEIN COUPLED RECEPTOR G1"/>
    <property type="match status" value="1"/>
</dbReference>
<evidence type="ECO:0000256" key="10">
    <source>
        <dbReference type="ARBA" id="ARBA00022692"/>
    </source>
</evidence>
<dbReference type="GO" id="GO:0007166">
    <property type="term" value="P:cell surface receptor signaling pathway"/>
    <property type="evidence" value="ECO:0007669"/>
    <property type="project" value="InterPro"/>
</dbReference>
<dbReference type="GO" id="GO:0160221">
    <property type="term" value="P:Rho-activating G protein-coupled receptor signaling pathway"/>
    <property type="evidence" value="ECO:0007669"/>
    <property type="project" value="Ensembl"/>
</dbReference>
<dbReference type="GO" id="GO:0008285">
    <property type="term" value="P:negative regulation of cell population proliferation"/>
    <property type="evidence" value="ECO:0007669"/>
    <property type="project" value="Ensembl"/>
</dbReference>
<dbReference type="GeneID" id="100515029"/>
<keyword evidence="12" id="KW-0221">Differentiation</keyword>
<dbReference type="GO" id="GO:0097451">
    <property type="term" value="C:glial limiting end-foot"/>
    <property type="evidence" value="ECO:0007669"/>
    <property type="project" value="Ensembl"/>
</dbReference>
<dbReference type="STRING" id="9823.ENSSSCP00000035142"/>
<dbReference type="PRINTS" id="PR01422">
    <property type="entry name" value="GPR56ORPHANR"/>
</dbReference>
<evidence type="ECO:0000256" key="15">
    <source>
        <dbReference type="ARBA" id="ARBA00022902"/>
    </source>
</evidence>
<evidence type="ECO:0000256" key="12">
    <source>
        <dbReference type="ARBA" id="ARBA00022782"/>
    </source>
</evidence>
<gene>
    <name evidence="29 31" type="primary">ADGRG1</name>
</gene>
<evidence type="ECO:0000256" key="16">
    <source>
        <dbReference type="ARBA" id="ARBA00022989"/>
    </source>
</evidence>
<dbReference type="ExpressionAtlas" id="A0A286ZU80">
    <property type="expression patterns" value="baseline and differential"/>
</dbReference>
<evidence type="ECO:0000256" key="23">
    <source>
        <dbReference type="ARBA" id="ARBA00033134"/>
    </source>
</evidence>
<dbReference type="SMART" id="SM00303">
    <property type="entry name" value="GPS"/>
    <property type="match status" value="1"/>
</dbReference>
<dbReference type="FunFam" id="1.20.1070.10:FF:000117">
    <property type="entry name" value="adhesion G-protein coupled receptor G1"/>
    <property type="match status" value="1"/>
</dbReference>
<dbReference type="GO" id="GO:0110076">
    <property type="term" value="P:negative regulation of ferroptosis"/>
    <property type="evidence" value="ECO:0007669"/>
    <property type="project" value="Ensembl"/>
</dbReference>
<dbReference type="Proteomes" id="UP000008227">
    <property type="component" value="Chromosome 6"/>
</dbReference>
<dbReference type="GO" id="GO:0008201">
    <property type="term" value="F:heparin binding"/>
    <property type="evidence" value="ECO:0000318"/>
    <property type="project" value="GO_Central"/>
</dbReference>
<keyword evidence="18 26" id="KW-0472">Membrane</keyword>
<evidence type="ECO:0000256" key="4">
    <source>
        <dbReference type="ARBA" id="ARBA00010933"/>
    </source>
</evidence>